<evidence type="ECO:0000256" key="1">
    <source>
        <dbReference type="ARBA" id="ARBA00004651"/>
    </source>
</evidence>
<keyword evidence="6 7" id="KW-0472">Membrane</keyword>
<dbReference type="InterPro" id="IPR035906">
    <property type="entry name" value="MetI-like_sf"/>
</dbReference>
<feature type="transmembrane region" description="Helical" evidence="7">
    <location>
        <begin position="17"/>
        <end position="36"/>
    </location>
</feature>
<proteinExistence type="inferred from homology"/>
<protein>
    <submittedName>
        <fullName evidence="9">Sugar ABC transporter permease</fullName>
    </submittedName>
</protein>
<keyword evidence="4 7" id="KW-0812">Transmembrane</keyword>
<dbReference type="CDD" id="cd06261">
    <property type="entry name" value="TM_PBP2"/>
    <property type="match status" value="1"/>
</dbReference>
<evidence type="ECO:0000256" key="6">
    <source>
        <dbReference type="ARBA" id="ARBA00023136"/>
    </source>
</evidence>
<name>A0A7X0VEY5_9BACL</name>
<sequence>MASGPTLLAKIWSSRKAYLFLSPLFLGLILFCYYPPVSGIYHSFFDWDSVGKAVYVGLDNYRELFRDRVFLDSIPTAFLILVPRLIIGIVVPLIAAEMIFNVRQKRLQSAYRVLVLLPIVAPGVVGLLIWKNIYDPTSGLLVALLRGTGLIAPDRVIDWLGSADLIIPSIVFMGFPWIGGTSVLIYMAGLMNISSEVIESSELDGAGLLRRIWHIDLPHLMGQVRFFLIFGIIGGLQDFGIQIVLTSGGPGYSTYVPAYYMYIEAFTAGRMGYATTIGTVMFAAIFVLSLIAYRGMKTETN</sequence>
<dbReference type="PANTHER" id="PTHR30193">
    <property type="entry name" value="ABC TRANSPORTER PERMEASE PROTEIN"/>
    <property type="match status" value="1"/>
</dbReference>
<dbReference type="AlphaFoldDB" id="A0A7X0VEY5"/>
<dbReference type="InterPro" id="IPR051393">
    <property type="entry name" value="ABC_transporter_permease"/>
</dbReference>
<comment type="subcellular location">
    <subcellularLocation>
        <location evidence="1 7">Cell membrane</location>
        <topology evidence="1 7">Multi-pass membrane protein</topology>
    </subcellularLocation>
</comment>
<evidence type="ECO:0000259" key="8">
    <source>
        <dbReference type="PROSITE" id="PS50928"/>
    </source>
</evidence>
<feature type="transmembrane region" description="Helical" evidence="7">
    <location>
        <begin position="77"/>
        <end position="99"/>
    </location>
</feature>
<dbReference type="PROSITE" id="PS50928">
    <property type="entry name" value="ABC_TM1"/>
    <property type="match status" value="1"/>
</dbReference>
<comment type="similarity">
    <text evidence="7">Belongs to the binding-protein-dependent transport system permease family.</text>
</comment>
<dbReference type="PANTHER" id="PTHR30193:SF41">
    <property type="entry name" value="DIACETYLCHITOBIOSE UPTAKE SYSTEM PERMEASE PROTEIN NGCF"/>
    <property type="match status" value="1"/>
</dbReference>
<keyword evidence="3" id="KW-1003">Cell membrane</keyword>
<comment type="caution">
    <text evidence="9">The sequence shown here is derived from an EMBL/GenBank/DDBJ whole genome shotgun (WGS) entry which is preliminary data.</text>
</comment>
<dbReference type="GO" id="GO:0005886">
    <property type="term" value="C:plasma membrane"/>
    <property type="evidence" value="ECO:0007669"/>
    <property type="project" value="UniProtKB-SubCell"/>
</dbReference>
<dbReference type="EMBL" id="JACJVP010000019">
    <property type="protein sequence ID" value="MBB6671246.1"/>
    <property type="molecule type" value="Genomic_DNA"/>
</dbReference>
<evidence type="ECO:0000256" key="7">
    <source>
        <dbReference type="RuleBase" id="RU363032"/>
    </source>
</evidence>
<keyword evidence="10" id="KW-1185">Reference proteome</keyword>
<organism evidence="9 10">
    <name type="scientific">Cohnella nanjingensis</name>
    <dbReference type="NCBI Taxonomy" id="1387779"/>
    <lineage>
        <taxon>Bacteria</taxon>
        <taxon>Bacillati</taxon>
        <taxon>Bacillota</taxon>
        <taxon>Bacilli</taxon>
        <taxon>Bacillales</taxon>
        <taxon>Paenibacillaceae</taxon>
        <taxon>Cohnella</taxon>
    </lineage>
</organism>
<gene>
    <name evidence="9" type="ORF">H7C19_11180</name>
</gene>
<dbReference type="SUPFAM" id="SSF161098">
    <property type="entry name" value="MetI-like"/>
    <property type="match status" value="1"/>
</dbReference>
<feature type="domain" description="ABC transmembrane type-1" evidence="8">
    <location>
        <begin position="70"/>
        <end position="292"/>
    </location>
</feature>
<evidence type="ECO:0000256" key="4">
    <source>
        <dbReference type="ARBA" id="ARBA00022692"/>
    </source>
</evidence>
<evidence type="ECO:0000313" key="9">
    <source>
        <dbReference type="EMBL" id="MBB6671246.1"/>
    </source>
</evidence>
<reference evidence="9 10" key="1">
    <citation type="submission" date="2020-08" db="EMBL/GenBank/DDBJ databases">
        <title>Cohnella phylogeny.</title>
        <authorList>
            <person name="Dunlap C."/>
        </authorList>
    </citation>
    <scope>NUCLEOTIDE SEQUENCE [LARGE SCALE GENOMIC DNA]</scope>
    <source>
        <strain evidence="9 10">DSM 28246</strain>
    </source>
</reference>
<accession>A0A7X0VEY5</accession>
<dbReference type="Proteomes" id="UP000547209">
    <property type="component" value="Unassembled WGS sequence"/>
</dbReference>
<evidence type="ECO:0000256" key="2">
    <source>
        <dbReference type="ARBA" id="ARBA00022448"/>
    </source>
</evidence>
<feature type="transmembrane region" description="Helical" evidence="7">
    <location>
        <begin position="165"/>
        <end position="186"/>
    </location>
</feature>
<dbReference type="GO" id="GO:0055085">
    <property type="term" value="P:transmembrane transport"/>
    <property type="evidence" value="ECO:0007669"/>
    <property type="project" value="InterPro"/>
</dbReference>
<dbReference type="Pfam" id="PF00528">
    <property type="entry name" value="BPD_transp_1"/>
    <property type="match status" value="1"/>
</dbReference>
<feature type="transmembrane region" description="Helical" evidence="7">
    <location>
        <begin position="226"/>
        <end position="245"/>
    </location>
</feature>
<dbReference type="InterPro" id="IPR000515">
    <property type="entry name" value="MetI-like"/>
</dbReference>
<feature type="transmembrane region" description="Helical" evidence="7">
    <location>
        <begin position="111"/>
        <end position="130"/>
    </location>
</feature>
<keyword evidence="2 7" id="KW-0813">Transport</keyword>
<evidence type="ECO:0000256" key="5">
    <source>
        <dbReference type="ARBA" id="ARBA00022989"/>
    </source>
</evidence>
<feature type="transmembrane region" description="Helical" evidence="7">
    <location>
        <begin position="271"/>
        <end position="293"/>
    </location>
</feature>
<dbReference type="Gene3D" id="1.10.3720.10">
    <property type="entry name" value="MetI-like"/>
    <property type="match status" value="1"/>
</dbReference>
<evidence type="ECO:0000256" key="3">
    <source>
        <dbReference type="ARBA" id="ARBA00022475"/>
    </source>
</evidence>
<evidence type="ECO:0000313" key="10">
    <source>
        <dbReference type="Proteomes" id="UP000547209"/>
    </source>
</evidence>
<keyword evidence="5 7" id="KW-1133">Transmembrane helix</keyword>